<proteinExistence type="predicted"/>
<dbReference type="AlphaFoldDB" id="A0A382Z6X2"/>
<sequence>MGRFNKEMKIDMSPSLNEIWRSIVLRGANVASYKFALAESLIELANVGKTFVTIEDLSVPFSSAICRHIKVAEKQITSSTPGKFLSACMDYNQGLIDKDKLLDITIKHAFNDVIDRFHTVNRAQMPKSFYVDDRNTKNGLTLTDELLILQEGFQFQNLPNELEARWRLVETAWELKISPHLLEVEYDDDLEFLNINIQDDKTFGRKSITSCRDALNGYQKGKCF</sequence>
<accession>A0A382Z6X2</accession>
<name>A0A382Z6X2_9ZZZZ</name>
<organism evidence="1">
    <name type="scientific">marine metagenome</name>
    <dbReference type="NCBI Taxonomy" id="408172"/>
    <lineage>
        <taxon>unclassified sequences</taxon>
        <taxon>metagenomes</taxon>
        <taxon>ecological metagenomes</taxon>
    </lineage>
</organism>
<feature type="non-terminal residue" evidence="1">
    <location>
        <position position="224"/>
    </location>
</feature>
<reference evidence="1" key="1">
    <citation type="submission" date="2018-05" db="EMBL/GenBank/DDBJ databases">
        <authorList>
            <person name="Lanie J.A."/>
            <person name="Ng W.-L."/>
            <person name="Kazmierczak K.M."/>
            <person name="Andrzejewski T.M."/>
            <person name="Davidsen T.M."/>
            <person name="Wayne K.J."/>
            <person name="Tettelin H."/>
            <person name="Glass J.I."/>
            <person name="Rusch D."/>
            <person name="Podicherti R."/>
            <person name="Tsui H.-C.T."/>
            <person name="Winkler M.E."/>
        </authorList>
    </citation>
    <scope>NUCLEOTIDE SEQUENCE</scope>
</reference>
<gene>
    <name evidence="1" type="ORF">METZ01_LOCUS444101</name>
</gene>
<evidence type="ECO:0000313" key="1">
    <source>
        <dbReference type="EMBL" id="SVD91247.1"/>
    </source>
</evidence>
<protein>
    <submittedName>
        <fullName evidence="1">Uncharacterized protein</fullName>
    </submittedName>
</protein>
<dbReference type="EMBL" id="UINC01181518">
    <property type="protein sequence ID" value="SVD91247.1"/>
    <property type="molecule type" value="Genomic_DNA"/>
</dbReference>